<accession>A0A4P6V4J7</accession>
<dbReference type="GeneID" id="90768292"/>
<evidence type="ECO:0000313" key="3">
    <source>
        <dbReference type="Proteomes" id="UP000293719"/>
    </source>
</evidence>
<dbReference type="AlphaFoldDB" id="A0A4P6V4J7"/>
<dbReference type="Proteomes" id="UP000293719">
    <property type="component" value="Chromosome"/>
</dbReference>
<reference evidence="2 3" key="1">
    <citation type="journal article" date="2017" name="Int. J. Syst. Evol. Microbiol.">
        <title>Roseitalea porphyridii gen. nov., sp. nov., isolated from a red alga, and reclassification of Hoeflea suaedae Chung et al. 2013 as Pseudohoeflea suaedae gen. nov., comb. nov.</title>
        <authorList>
            <person name="Hyeon J.W."/>
            <person name="Jeong S.E."/>
            <person name="Baek K."/>
            <person name="Jeon C.O."/>
        </authorList>
    </citation>
    <scope>NUCLEOTIDE SEQUENCE [LARGE SCALE GENOMIC DNA]</scope>
    <source>
        <strain evidence="2 3">MA7-20</strain>
    </source>
</reference>
<evidence type="ECO:0008006" key="4">
    <source>
        <dbReference type="Google" id="ProtNLM"/>
    </source>
</evidence>
<dbReference type="RefSeq" id="WP_131617171.1">
    <property type="nucleotide sequence ID" value="NZ_CP036532.1"/>
</dbReference>
<protein>
    <recommendedName>
        <fullName evidence="4">Cell division protein FtsL</fullName>
    </recommendedName>
</protein>
<proteinExistence type="predicted"/>
<feature type="region of interest" description="Disordered" evidence="1">
    <location>
        <begin position="98"/>
        <end position="125"/>
    </location>
</feature>
<gene>
    <name evidence="2" type="ORF">E0E05_13360</name>
</gene>
<evidence type="ECO:0000256" key="1">
    <source>
        <dbReference type="SAM" id="MobiDB-lite"/>
    </source>
</evidence>
<evidence type="ECO:0000313" key="2">
    <source>
        <dbReference type="EMBL" id="QBK31510.1"/>
    </source>
</evidence>
<name>A0A4P6V4J7_9HYPH</name>
<dbReference type="OrthoDB" id="7165680at2"/>
<organism evidence="2 3">
    <name type="scientific">Roseitalea porphyridii</name>
    <dbReference type="NCBI Taxonomy" id="1852022"/>
    <lineage>
        <taxon>Bacteria</taxon>
        <taxon>Pseudomonadati</taxon>
        <taxon>Pseudomonadota</taxon>
        <taxon>Alphaproteobacteria</taxon>
        <taxon>Hyphomicrobiales</taxon>
        <taxon>Ahrensiaceae</taxon>
        <taxon>Roseitalea</taxon>
    </lineage>
</organism>
<sequence>MMRLVNLVLVALVIAAATWTYSIKHESEQRLAEIRRLERQIALERQTIDLLKADWAHLSHPQRLQLLAERYAADLGLETPDANQFIAVEELPGPPQFDPGDAVGDIIAGEPSDPLTTGSIDGGGQ</sequence>
<dbReference type="EMBL" id="CP036532">
    <property type="protein sequence ID" value="QBK31510.1"/>
    <property type="molecule type" value="Genomic_DNA"/>
</dbReference>
<dbReference type="KEGG" id="rpod:E0E05_13360"/>
<keyword evidence="3" id="KW-1185">Reference proteome</keyword>